<comment type="caution">
    <text evidence="19">The sequence shown here is derived from an EMBL/GenBank/DDBJ whole genome shotgun (WGS) entry which is preliminary data.</text>
</comment>
<dbReference type="Gene3D" id="1.20.5.1930">
    <property type="match status" value="1"/>
</dbReference>
<feature type="transmembrane region" description="Helical" evidence="17">
    <location>
        <begin position="130"/>
        <end position="150"/>
    </location>
</feature>
<dbReference type="RefSeq" id="WP_211366101.1">
    <property type="nucleotide sequence ID" value="NZ_VFPA01000001.1"/>
</dbReference>
<dbReference type="PANTHER" id="PTHR24421">
    <property type="entry name" value="NITRATE/NITRITE SENSOR PROTEIN NARX-RELATED"/>
    <property type="match status" value="1"/>
</dbReference>
<keyword evidence="17" id="KW-0812">Transmembrane</keyword>
<organism evidence="19 20">
    <name type="scientific">Pseudonocardia kunmingensis</name>
    <dbReference type="NCBI Taxonomy" id="630975"/>
    <lineage>
        <taxon>Bacteria</taxon>
        <taxon>Bacillati</taxon>
        <taxon>Actinomycetota</taxon>
        <taxon>Actinomycetes</taxon>
        <taxon>Pseudonocardiales</taxon>
        <taxon>Pseudonocardiaceae</taxon>
        <taxon>Pseudonocardia</taxon>
    </lineage>
</organism>
<keyword evidence="20" id="KW-1185">Reference proteome</keyword>
<dbReference type="InterPro" id="IPR011712">
    <property type="entry name" value="Sig_transdc_His_kin_sub3_dim/P"/>
</dbReference>
<proteinExistence type="predicted"/>
<dbReference type="Pfam" id="PF02518">
    <property type="entry name" value="HATPase_c"/>
    <property type="match status" value="1"/>
</dbReference>
<evidence type="ECO:0000256" key="13">
    <source>
        <dbReference type="ARBA" id="ARBA00023014"/>
    </source>
</evidence>
<dbReference type="InterPro" id="IPR005467">
    <property type="entry name" value="His_kinase_dom"/>
</dbReference>
<feature type="region of interest" description="Disordered" evidence="16">
    <location>
        <begin position="413"/>
        <end position="433"/>
    </location>
</feature>
<keyword evidence="6" id="KW-0004">4Fe-4S</keyword>
<dbReference type="AlphaFoldDB" id="A0A543DYE4"/>
<evidence type="ECO:0000256" key="5">
    <source>
        <dbReference type="ARBA" id="ARBA00017322"/>
    </source>
</evidence>
<evidence type="ECO:0000256" key="17">
    <source>
        <dbReference type="SAM" id="Phobius"/>
    </source>
</evidence>
<keyword evidence="10 19" id="KW-0418">Kinase</keyword>
<sequence>MTAARSEPALPGDRERRLDAVEHRIDVLLDRWSPYAGLLLGAVLTPLFLADGPVWAWVTIGVLAPVTALWCALLVSVRPVRAERPAVGAVYIVGLLVLMTPLVYASPFFAFQVIAVYIHSFAYLRGRWRFVAVAAGAALVAYSQVGGRFAEFTPGLGVAVAVLVVANSLFGGGATYFGVFISEQSQRRRQIIEELNESNRRLSETLGENAALHAQLLAQAREAGVIDERARLAREIHDTIAQGLTGIVTQLEAAGAADGEPTVRRRHIDTARALARESLTEARRSVDALAPGQLAAAQLPDAIAEMAKAWAETAGVELILDTTGDPRPLLPELEVTLFRVAQEALANVGKHAQARRVGLTLSYMDDVVVLDVRDDGRGFVAPCETPRGDGSGFGLTAMEQRVRRVSGTLTVESEPGEGAALSASVPAIPAEVR</sequence>
<dbReference type="PRINTS" id="PR00344">
    <property type="entry name" value="BCTRLSENSOR"/>
</dbReference>
<evidence type="ECO:0000259" key="18">
    <source>
        <dbReference type="PROSITE" id="PS50109"/>
    </source>
</evidence>
<dbReference type="SUPFAM" id="SSF55874">
    <property type="entry name" value="ATPase domain of HSP90 chaperone/DNA topoisomerase II/histidine kinase"/>
    <property type="match status" value="1"/>
</dbReference>
<evidence type="ECO:0000256" key="3">
    <source>
        <dbReference type="ARBA" id="ARBA00004496"/>
    </source>
</evidence>
<dbReference type="GO" id="GO:0000155">
    <property type="term" value="F:phosphorelay sensor kinase activity"/>
    <property type="evidence" value="ECO:0007669"/>
    <property type="project" value="InterPro"/>
</dbReference>
<dbReference type="InterPro" id="IPR004358">
    <property type="entry name" value="Sig_transdc_His_kin-like_C"/>
</dbReference>
<keyword evidence="13" id="KW-0411">Iron-sulfur</keyword>
<evidence type="ECO:0000256" key="7">
    <source>
        <dbReference type="ARBA" id="ARBA00022490"/>
    </source>
</evidence>
<feature type="transmembrane region" description="Helical" evidence="17">
    <location>
        <begin position="156"/>
        <end position="181"/>
    </location>
</feature>
<evidence type="ECO:0000256" key="8">
    <source>
        <dbReference type="ARBA" id="ARBA00022679"/>
    </source>
</evidence>
<name>A0A543DYE4_9PSEU</name>
<dbReference type="InterPro" id="IPR017205">
    <property type="entry name" value="Sig_transdc_His_kinase_ChrS"/>
</dbReference>
<reference evidence="19 20" key="1">
    <citation type="submission" date="2019-06" db="EMBL/GenBank/DDBJ databases">
        <title>Sequencing the genomes of 1000 actinobacteria strains.</title>
        <authorList>
            <person name="Klenk H.-P."/>
        </authorList>
    </citation>
    <scope>NUCLEOTIDE SEQUENCE [LARGE SCALE GENOMIC DNA]</scope>
    <source>
        <strain evidence="19 20">DSM 45301</strain>
    </source>
</reference>
<evidence type="ECO:0000256" key="4">
    <source>
        <dbReference type="ARBA" id="ARBA00012438"/>
    </source>
</evidence>
<evidence type="ECO:0000256" key="6">
    <source>
        <dbReference type="ARBA" id="ARBA00022485"/>
    </source>
</evidence>
<evidence type="ECO:0000256" key="1">
    <source>
        <dbReference type="ARBA" id="ARBA00000085"/>
    </source>
</evidence>
<dbReference type="EC" id="2.7.13.3" evidence="4"/>
<keyword evidence="17" id="KW-1133">Transmembrane helix</keyword>
<feature type="transmembrane region" description="Helical" evidence="17">
    <location>
        <begin position="32"/>
        <end position="50"/>
    </location>
</feature>
<dbReference type="GO" id="GO:0046872">
    <property type="term" value="F:metal ion binding"/>
    <property type="evidence" value="ECO:0007669"/>
    <property type="project" value="UniProtKB-KW"/>
</dbReference>
<dbReference type="PIRSF" id="PIRSF037434">
    <property type="entry name" value="STHK_ChrS"/>
    <property type="match status" value="1"/>
</dbReference>
<dbReference type="InterPro" id="IPR003594">
    <property type="entry name" value="HATPase_dom"/>
</dbReference>
<dbReference type="PANTHER" id="PTHR24421:SF62">
    <property type="entry name" value="SENSORY TRANSDUCTION HISTIDINE KINASE"/>
    <property type="match status" value="1"/>
</dbReference>
<keyword evidence="11" id="KW-0408">Iron</keyword>
<evidence type="ECO:0000313" key="19">
    <source>
        <dbReference type="EMBL" id="TQM14350.1"/>
    </source>
</evidence>
<evidence type="ECO:0000256" key="11">
    <source>
        <dbReference type="ARBA" id="ARBA00023004"/>
    </source>
</evidence>
<dbReference type="Gene3D" id="3.30.565.10">
    <property type="entry name" value="Histidine kinase-like ATPase, C-terminal domain"/>
    <property type="match status" value="1"/>
</dbReference>
<evidence type="ECO:0000256" key="9">
    <source>
        <dbReference type="ARBA" id="ARBA00022723"/>
    </source>
</evidence>
<feature type="transmembrane region" description="Helical" evidence="17">
    <location>
        <begin position="89"/>
        <end position="118"/>
    </location>
</feature>
<dbReference type="PROSITE" id="PS50109">
    <property type="entry name" value="HIS_KIN"/>
    <property type="match status" value="1"/>
</dbReference>
<gene>
    <name evidence="19" type="ORF">FB558_1112</name>
</gene>
<dbReference type="CDD" id="cd16917">
    <property type="entry name" value="HATPase_UhpB-NarQ-NarX-like"/>
    <property type="match status" value="1"/>
</dbReference>
<evidence type="ECO:0000256" key="10">
    <source>
        <dbReference type="ARBA" id="ARBA00022777"/>
    </source>
</evidence>
<accession>A0A543DYE4</accession>
<keyword evidence="17" id="KW-0472">Membrane</keyword>
<dbReference type="Pfam" id="PF07730">
    <property type="entry name" value="HisKA_3"/>
    <property type="match status" value="1"/>
</dbReference>
<keyword evidence="12" id="KW-0902">Two-component regulatory system</keyword>
<dbReference type="GO" id="GO:0005737">
    <property type="term" value="C:cytoplasm"/>
    <property type="evidence" value="ECO:0007669"/>
    <property type="project" value="UniProtKB-SubCell"/>
</dbReference>
<comment type="catalytic activity">
    <reaction evidence="1">
        <text>ATP + protein L-histidine = ADP + protein N-phospho-L-histidine.</text>
        <dbReference type="EC" id="2.7.13.3"/>
    </reaction>
</comment>
<evidence type="ECO:0000256" key="16">
    <source>
        <dbReference type="SAM" id="MobiDB-lite"/>
    </source>
</evidence>
<evidence type="ECO:0000256" key="15">
    <source>
        <dbReference type="ARBA" id="ARBA00030800"/>
    </source>
</evidence>
<dbReference type="SMART" id="SM00387">
    <property type="entry name" value="HATPase_c"/>
    <property type="match status" value="1"/>
</dbReference>
<dbReference type="EMBL" id="VFPA01000001">
    <property type="protein sequence ID" value="TQM14350.1"/>
    <property type="molecule type" value="Genomic_DNA"/>
</dbReference>
<feature type="domain" description="Histidine kinase" evidence="18">
    <location>
        <begin position="235"/>
        <end position="429"/>
    </location>
</feature>
<dbReference type="GO" id="GO:0046983">
    <property type="term" value="F:protein dimerization activity"/>
    <property type="evidence" value="ECO:0007669"/>
    <property type="project" value="InterPro"/>
</dbReference>
<feature type="transmembrane region" description="Helical" evidence="17">
    <location>
        <begin position="57"/>
        <end position="77"/>
    </location>
</feature>
<keyword evidence="8" id="KW-0808">Transferase</keyword>
<evidence type="ECO:0000313" key="20">
    <source>
        <dbReference type="Proteomes" id="UP000315677"/>
    </source>
</evidence>
<keyword evidence="9" id="KW-0479">Metal-binding</keyword>
<evidence type="ECO:0000256" key="14">
    <source>
        <dbReference type="ARBA" id="ARBA00024827"/>
    </source>
</evidence>
<protein>
    <recommendedName>
        <fullName evidence="5">Oxygen sensor histidine kinase NreB</fullName>
        <ecNumber evidence="4">2.7.13.3</ecNumber>
    </recommendedName>
    <alternativeName>
        <fullName evidence="15">Nitrogen regulation protein B</fullName>
    </alternativeName>
</protein>
<comment type="cofactor">
    <cofactor evidence="2">
        <name>[4Fe-4S] cluster</name>
        <dbReference type="ChEBI" id="CHEBI:49883"/>
    </cofactor>
</comment>
<dbReference type="InterPro" id="IPR036890">
    <property type="entry name" value="HATPase_C_sf"/>
</dbReference>
<dbReference type="Proteomes" id="UP000315677">
    <property type="component" value="Unassembled WGS sequence"/>
</dbReference>
<evidence type="ECO:0000256" key="2">
    <source>
        <dbReference type="ARBA" id="ARBA00001966"/>
    </source>
</evidence>
<dbReference type="GO" id="GO:0051539">
    <property type="term" value="F:4 iron, 4 sulfur cluster binding"/>
    <property type="evidence" value="ECO:0007669"/>
    <property type="project" value="UniProtKB-KW"/>
</dbReference>
<dbReference type="InterPro" id="IPR050482">
    <property type="entry name" value="Sensor_HK_TwoCompSys"/>
</dbReference>
<evidence type="ECO:0000256" key="12">
    <source>
        <dbReference type="ARBA" id="ARBA00023012"/>
    </source>
</evidence>
<dbReference type="GO" id="GO:0016020">
    <property type="term" value="C:membrane"/>
    <property type="evidence" value="ECO:0007669"/>
    <property type="project" value="InterPro"/>
</dbReference>
<comment type="function">
    <text evidence="14">Member of the two-component regulatory system NreB/NreC involved in the control of dissimilatory nitrate/nitrite reduction in response to oxygen. NreB functions as a direct oxygen sensor histidine kinase which is autophosphorylated, in the absence of oxygen, probably at the conserved histidine residue, and transfers its phosphate group probably to a conserved aspartate residue of NreC. NreB/NreC activates the expression of the nitrate (narGHJI) and nitrite (nir) reductase operons, as well as the putative nitrate transporter gene narT.</text>
</comment>
<comment type="subcellular location">
    <subcellularLocation>
        <location evidence="3">Cytoplasm</location>
    </subcellularLocation>
</comment>
<keyword evidence="7" id="KW-0963">Cytoplasm</keyword>